<feature type="chain" id="PRO_5030690338" description="PSI domain-containing protein" evidence="3">
    <location>
        <begin position="25"/>
        <end position="287"/>
    </location>
</feature>
<evidence type="ECO:0000313" key="5">
    <source>
        <dbReference type="EMBL" id="CAE0269437.1"/>
    </source>
</evidence>
<gene>
    <name evidence="5" type="ORF">PBIL07802_LOCUS31790</name>
</gene>
<keyword evidence="2" id="KW-1133">Transmembrane helix</keyword>
<dbReference type="InterPro" id="IPR016201">
    <property type="entry name" value="PSI"/>
</dbReference>
<reference evidence="5" key="1">
    <citation type="submission" date="2021-01" db="EMBL/GenBank/DDBJ databases">
        <authorList>
            <person name="Corre E."/>
            <person name="Pelletier E."/>
            <person name="Niang G."/>
            <person name="Scheremetjew M."/>
            <person name="Finn R."/>
            <person name="Kale V."/>
            <person name="Holt S."/>
            <person name="Cochrane G."/>
            <person name="Meng A."/>
            <person name="Brown T."/>
            <person name="Cohen L."/>
        </authorList>
    </citation>
    <scope>NUCLEOTIDE SEQUENCE</scope>
    <source>
        <strain evidence="5">NIES-2562</strain>
    </source>
</reference>
<keyword evidence="2" id="KW-0812">Transmembrane</keyword>
<evidence type="ECO:0000256" key="1">
    <source>
        <dbReference type="ARBA" id="ARBA00023180"/>
    </source>
</evidence>
<keyword evidence="1" id="KW-0325">Glycoprotein</keyword>
<dbReference type="EMBL" id="HBIB01048327">
    <property type="protein sequence ID" value="CAE0269437.1"/>
    <property type="molecule type" value="Transcribed_RNA"/>
</dbReference>
<accession>A0A7S3LWS6</accession>
<name>A0A7S3LWS6_9EUKA</name>
<evidence type="ECO:0000256" key="3">
    <source>
        <dbReference type="SAM" id="SignalP"/>
    </source>
</evidence>
<feature type="signal peptide" evidence="3">
    <location>
        <begin position="1"/>
        <end position="24"/>
    </location>
</feature>
<dbReference type="SMART" id="SM00423">
    <property type="entry name" value="PSI"/>
    <property type="match status" value="2"/>
</dbReference>
<feature type="transmembrane region" description="Helical" evidence="2">
    <location>
        <begin position="198"/>
        <end position="229"/>
    </location>
</feature>
<keyword evidence="2" id="KW-0472">Membrane</keyword>
<dbReference type="AlphaFoldDB" id="A0A7S3LWS6"/>
<protein>
    <recommendedName>
        <fullName evidence="4">PSI domain-containing protein</fullName>
    </recommendedName>
</protein>
<feature type="domain" description="PSI" evidence="4">
    <location>
        <begin position="32"/>
        <end position="82"/>
    </location>
</feature>
<feature type="domain" description="PSI" evidence="4">
    <location>
        <begin position="137"/>
        <end position="195"/>
    </location>
</feature>
<keyword evidence="3" id="KW-0732">Signal</keyword>
<evidence type="ECO:0000259" key="4">
    <source>
        <dbReference type="SMART" id="SM00423"/>
    </source>
</evidence>
<evidence type="ECO:0000256" key="2">
    <source>
        <dbReference type="SAM" id="Phobius"/>
    </source>
</evidence>
<organism evidence="5">
    <name type="scientific">Palpitomonas bilix</name>
    <dbReference type="NCBI Taxonomy" id="652834"/>
    <lineage>
        <taxon>Eukaryota</taxon>
        <taxon>Eukaryota incertae sedis</taxon>
    </lineage>
</organism>
<sequence length="287" mass="30138">MKTGVVRTILAVALLSLFASPVSAADEVDASTCGQNTDCSSCVGMAGCGWCEYTSTCSSGSSSGPTSGSCGEGWAYYSSDCNCFNHYSCSTCTEYSGCAWCSTFSTSCVPGTSSGPQGTATCDNDDWNTEYYQCDISCSYYYGCASCTAQLGCGWCSEFDDDDGSDGSCMKGSSMPTGSDASCSTDWKQYITSCPNDIIGMSIVVFVFVVIILPVFILIVIASSVSVAVRRARVRRMSYGVIGGNTYATTTTTFASQPQATYGSAQPQYYAPPAAQPANGNPYQAKY</sequence>
<proteinExistence type="predicted"/>